<feature type="domain" description="Calcineurin-like phosphoesterase" evidence="2">
    <location>
        <begin position="67"/>
        <end position="278"/>
    </location>
</feature>
<feature type="transmembrane region" description="Helical" evidence="1">
    <location>
        <begin position="624"/>
        <end position="644"/>
    </location>
</feature>
<dbReference type="RefSeq" id="XP_015586433.1">
    <property type="nucleotide sequence ID" value="XM_015730947.2"/>
</dbReference>
<evidence type="ECO:0000313" key="6">
    <source>
        <dbReference type="RefSeq" id="XP_015586433.1"/>
    </source>
</evidence>
<dbReference type="InterPro" id="IPR004843">
    <property type="entry name" value="Calcineurin-like_PHP"/>
</dbReference>
<dbReference type="CDD" id="cd07401">
    <property type="entry name" value="MPP_TMEM62_N"/>
    <property type="match status" value="1"/>
</dbReference>
<dbReference type="Proteomes" id="UP000694920">
    <property type="component" value="Unplaced"/>
</dbReference>
<dbReference type="InterPro" id="IPR029052">
    <property type="entry name" value="Metallo-depent_PP-like"/>
</dbReference>
<feature type="transmembrane region" description="Helical" evidence="1">
    <location>
        <begin position="507"/>
        <end position="525"/>
    </location>
</feature>
<dbReference type="Pfam" id="PF00149">
    <property type="entry name" value="Metallophos"/>
    <property type="match status" value="1"/>
</dbReference>
<dbReference type="Pfam" id="PF24394">
    <property type="entry name" value="TMEM62_C"/>
    <property type="match status" value="1"/>
</dbReference>
<dbReference type="Gene3D" id="3.60.21.10">
    <property type="match status" value="1"/>
</dbReference>
<dbReference type="InterPro" id="IPR056230">
    <property type="entry name" value="TMEM62_C"/>
</dbReference>
<gene>
    <name evidence="6" type="primary">LOC107263588</name>
</gene>
<feature type="transmembrane region" description="Helical" evidence="1">
    <location>
        <begin position="450"/>
        <end position="472"/>
    </location>
</feature>
<dbReference type="InterPro" id="IPR056229">
    <property type="entry name" value="Ig_TMM62"/>
</dbReference>
<dbReference type="PANTHER" id="PTHR14795:SF0">
    <property type="entry name" value="TRANSMEMBRANE PROTEIN 62"/>
    <property type="match status" value="1"/>
</dbReference>
<reference evidence="6" key="1">
    <citation type="submission" date="2025-08" db="UniProtKB">
        <authorList>
            <consortium name="RefSeq"/>
        </authorList>
    </citation>
    <scope>IDENTIFICATION</scope>
</reference>
<dbReference type="SUPFAM" id="SSF56300">
    <property type="entry name" value="Metallo-dependent phosphatases"/>
    <property type="match status" value="1"/>
</dbReference>
<keyword evidence="1" id="KW-1133">Transmembrane helix</keyword>
<keyword evidence="5" id="KW-1185">Reference proteome</keyword>
<feature type="transmembrane region" description="Helical" evidence="1">
    <location>
        <begin position="597"/>
        <end position="618"/>
    </location>
</feature>
<dbReference type="AlphaFoldDB" id="A0AAJ7BHS8"/>
<feature type="domain" description="TMEM62 C-terminal" evidence="4">
    <location>
        <begin position="453"/>
        <end position="582"/>
    </location>
</feature>
<dbReference type="InterPro" id="IPR041871">
    <property type="entry name" value="MPP_TMEM62"/>
</dbReference>
<name>A0AAJ7BHS8_CEPCN</name>
<dbReference type="GeneID" id="107263588"/>
<evidence type="ECO:0000259" key="2">
    <source>
        <dbReference type="Pfam" id="PF00149"/>
    </source>
</evidence>
<dbReference type="Pfam" id="PF24384">
    <property type="entry name" value="Ig_TMM62"/>
    <property type="match status" value="1"/>
</dbReference>
<sequence>MRISKSTVVFLISILMLSVFVANVTNLINVDSHAISESQLYEGLDNSEPRWAQPKKYEIGESFDYLMWFLQISDLHISIFREPSRITELKEFCDITVGAIKPSVVIASGDLTDAIERDRMGSRQVKEEWIQYKKVLDDVNISQKTIWLDIRGNHDNFNVPNLQSKENYYVNYSIQGKRHSRSYMHEITVGSEKYSFIGMDACLEPGPRRPFNFVGVLDGKETETLHELVRESKGRNNDYIIWFGHYPTSCILAQCDGGVRSIMGRYRESMVYLCGHYHMLGGAVPNMYTLQQAGFLELELADWKENRMYRLAVIDHGQFSFTDIKHRDWPVVLITNPKHSLYAMPRKENLQSITDSTHIRVVAFSIAPIKSVKVQINDEEWLNCNYIKGPLYTAKWNPLNYLNGIHHITVHVVDEDDRELVTSQPFSLDGTRLSFRVLPRLILMSNASHIFQFFFGSMLLLLIVPLCVFRILHKLCEGKHIRRPRIPISIIHWWVRKLWILSSIDRLFFPVILYALYLTIGPWVIGEIIDNHTGMIFAWGIFVGNSYLPGSLTYAYGFFQLFSFHLPLVLILAHRVDQRLQIIEKPARKPISFLRILWRHIPFLILITMQISMAYSFWLAYGTLATILGALRTWSIVLAIFLWYQANAMPQSCMRSAVIIWSSSGLRSTPEDDVLSGADSTK</sequence>
<keyword evidence="1" id="KW-0472">Membrane</keyword>
<dbReference type="KEGG" id="ccin:107263588"/>
<evidence type="ECO:0000256" key="1">
    <source>
        <dbReference type="SAM" id="Phobius"/>
    </source>
</evidence>
<evidence type="ECO:0000259" key="4">
    <source>
        <dbReference type="Pfam" id="PF24394"/>
    </source>
</evidence>
<proteinExistence type="predicted"/>
<accession>A0AAJ7BHS8</accession>
<feature type="domain" description="TMEM62 Ig-like" evidence="3">
    <location>
        <begin position="328"/>
        <end position="431"/>
    </location>
</feature>
<organism evidence="5 6">
    <name type="scientific">Cephus cinctus</name>
    <name type="common">Wheat stem sawfly</name>
    <dbReference type="NCBI Taxonomy" id="211228"/>
    <lineage>
        <taxon>Eukaryota</taxon>
        <taxon>Metazoa</taxon>
        <taxon>Ecdysozoa</taxon>
        <taxon>Arthropoda</taxon>
        <taxon>Hexapoda</taxon>
        <taxon>Insecta</taxon>
        <taxon>Pterygota</taxon>
        <taxon>Neoptera</taxon>
        <taxon>Endopterygota</taxon>
        <taxon>Hymenoptera</taxon>
        <taxon>Cephoidea</taxon>
        <taxon>Cephidae</taxon>
        <taxon>Cephus</taxon>
    </lineage>
</organism>
<dbReference type="PANTHER" id="PTHR14795">
    <property type="entry name" value="HELICASE RELATED"/>
    <property type="match status" value="1"/>
</dbReference>
<protein>
    <submittedName>
        <fullName evidence="6">Transmembrane protein 62</fullName>
    </submittedName>
</protein>
<dbReference type="GO" id="GO:0016787">
    <property type="term" value="F:hydrolase activity"/>
    <property type="evidence" value="ECO:0007669"/>
    <property type="project" value="InterPro"/>
</dbReference>
<keyword evidence="1 6" id="KW-0812">Transmembrane</keyword>
<feature type="transmembrane region" description="Helical" evidence="1">
    <location>
        <begin position="554"/>
        <end position="576"/>
    </location>
</feature>
<evidence type="ECO:0000313" key="5">
    <source>
        <dbReference type="Proteomes" id="UP000694920"/>
    </source>
</evidence>
<evidence type="ECO:0000259" key="3">
    <source>
        <dbReference type="Pfam" id="PF24384"/>
    </source>
</evidence>